<accession>A0AB34H1B2</accession>
<keyword evidence="3" id="KW-1185">Reference proteome</keyword>
<feature type="compositionally biased region" description="Low complexity" evidence="1">
    <location>
        <begin position="158"/>
        <end position="204"/>
    </location>
</feature>
<evidence type="ECO:0000256" key="1">
    <source>
        <dbReference type="SAM" id="MobiDB-lite"/>
    </source>
</evidence>
<feature type="region of interest" description="Disordered" evidence="1">
    <location>
        <begin position="1"/>
        <end position="32"/>
    </location>
</feature>
<name>A0AB34H1B2_ESCRO</name>
<evidence type="ECO:0000313" key="2">
    <source>
        <dbReference type="EMBL" id="KAJ8784470.1"/>
    </source>
</evidence>
<dbReference type="AlphaFoldDB" id="A0AB34H1B2"/>
<dbReference type="Proteomes" id="UP001159641">
    <property type="component" value="Unassembled WGS sequence"/>
</dbReference>
<gene>
    <name evidence="2" type="ORF">J1605_008122</name>
</gene>
<feature type="region of interest" description="Disordered" evidence="1">
    <location>
        <begin position="96"/>
        <end position="204"/>
    </location>
</feature>
<evidence type="ECO:0000313" key="3">
    <source>
        <dbReference type="Proteomes" id="UP001159641"/>
    </source>
</evidence>
<feature type="compositionally biased region" description="Basic and acidic residues" evidence="1">
    <location>
        <begin position="115"/>
        <end position="130"/>
    </location>
</feature>
<protein>
    <recommendedName>
        <fullName evidence="4">Basic proline-rich protein-like</fullName>
    </recommendedName>
</protein>
<dbReference type="EMBL" id="JAIQCJ010002046">
    <property type="protein sequence ID" value="KAJ8784470.1"/>
    <property type="molecule type" value="Genomic_DNA"/>
</dbReference>
<sequence>MTGPGLPPGPNGNRPRGTLAPPPTGFSGPQRPFSSSHFLLLTSRPRFMLFPSLRQLLPPRLPPFRFDLYFPRRVRGGGQCRGCQGQLPRRVLVRTPRRACRVPPSHGAGYAKTTRQPDRPTDRERREGAEQARAYTSPARSGANVCTSAPPAPPPPRARATAPPAARPALSGTGPAARSRPRAGVGAGARVPGTQGLRGALARPGLPPPGRYLSIFPCSSLSRLHLLPARPSL</sequence>
<reference evidence="2 3" key="1">
    <citation type="submission" date="2022-11" db="EMBL/GenBank/DDBJ databases">
        <title>Whole genome sequence of Eschrichtius robustus ER-17-0199.</title>
        <authorList>
            <person name="Bruniche-Olsen A."/>
            <person name="Black A.N."/>
            <person name="Fields C.J."/>
            <person name="Walden K."/>
            <person name="Dewoody J.A."/>
        </authorList>
    </citation>
    <scope>NUCLEOTIDE SEQUENCE [LARGE SCALE GENOMIC DNA]</scope>
    <source>
        <strain evidence="2">ER-17-0199</strain>
        <tissue evidence="2">Blubber</tissue>
    </source>
</reference>
<proteinExistence type="predicted"/>
<feature type="compositionally biased region" description="Pro residues" evidence="1">
    <location>
        <begin position="1"/>
        <end position="10"/>
    </location>
</feature>
<organism evidence="2 3">
    <name type="scientific">Eschrichtius robustus</name>
    <name type="common">California gray whale</name>
    <name type="synonym">Eschrichtius gibbosus</name>
    <dbReference type="NCBI Taxonomy" id="9764"/>
    <lineage>
        <taxon>Eukaryota</taxon>
        <taxon>Metazoa</taxon>
        <taxon>Chordata</taxon>
        <taxon>Craniata</taxon>
        <taxon>Vertebrata</taxon>
        <taxon>Euteleostomi</taxon>
        <taxon>Mammalia</taxon>
        <taxon>Eutheria</taxon>
        <taxon>Laurasiatheria</taxon>
        <taxon>Artiodactyla</taxon>
        <taxon>Whippomorpha</taxon>
        <taxon>Cetacea</taxon>
        <taxon>Mysticeti</taxon>
        <taxon>Eschrichtiidae</taxon>
        <taxon>Eschrichtius</taxon>
    </lineage>
</organism>
<evidence type="ECO:0008006" key="4">
    <source>
        <dbReference type="Google" id="ProtNLM"/>
    </source>
</evidence>
<comment type="caution">
    <text evidence="2">The sequence shown here is derived from an EMBL/GenBank/DDBJ whole genome shotgun (WGS) entry which is preliminary data.</text>
</comment>